<dbReference type="Pfam" id="PF13374">
    <property type="entry name" value="TPR_10"/>
    <property type="match status" value="1"/>
</dbReference>
<dbReference type="Proteomes" id="UP001162640">
    <property type="component" value="Unassembled WGS sequence"/>
</dbReference>
<name>A0A9W7DY03_9STRA</name>
<sequence length="231" mass="26601">MPEEKKVRGKKQQLKKKNNPRKLEILDACFALGRVCGKVGDFVEAGRYLKRAKEGYEEQLGRDSEKAFDATKSLIISIVMSKKERIEKIRDLLKRMERALGEENVVTLETLNVLGGRLKDNREYEEAKEVYERCFAGRMKVLGEDHRQTLAKLVNLGGVCHMLKNYEKALEYYEKALKGNENVMGKTHPNTLHIVMNIASVYENLIDFGKAQEYFERALEGYEAQLGKDHR</sequence>
<evidence type="ECO:0000313" key="5">
    <source>
        <dbReference type="Proteomes" id="UP001162640"/>
    </source>
</evidence>
<organism evidence="4 5">
    <name type="scientific">Triparma laevis f. inornata</name>
    <dbReference type="NCBI Taxonomy" id="1714386"/>
    <lineage>
        <taxon>Eukaryota</taxon>
        <taxon>Sar</taxon>
        <taxon>Stramenopiles</taxon>
        <taxon>Ochrophyta</taxon>
        <taxon>Bolidophyceae</taxon>
        <taxon>Parmales</taxon>
        <taxon>Triparmaceae</taxon>
        <taxon>Triparma</taxon>
    </lineage>
</organism>
<dbReference type="Gene3D" id="1.25.40.10">
    <property type="entry name" value="Tetratricopeptide repeat domain"/>
    <property type="match status" value="1"/>
</dbReference>
<dbReference type="PANTHER" id="PTHR45641">
    <property type="entry name" value="TETRATRICOPEPTIDE REPEAT PROTEIN (AFU_ORTHOLOGUE AFUA_6G03870)"/>
    <property type="match status" value="1"/>
</dbReference>
<dbReference type="InterPro" id="IPR019734">
    <property type="entry name" value="TPR_rpt"/>
</dbReference>
<reference evidence="5" key="1">
    <citation type="journal article" date="2023" name="Commun. Biol.">
        <title>Genome analysis of Parmales, the sister group of diatoms, reveals the evolutionary specialization of diatoms from phago-mixotrophs to photoautotrophs.</title>
        <authorList>
            <person name="Ban H."/>
            <person name="Sato S."/>
            <person name="Yoshikawa S."/>
            <person name="Yamada K."/>
            <person name="Nakamura Y."/>
            <person name="Ichinomiya M."/>
            <person name="Sato N."/>
            <person name="Blanc-Mathieu R."/>
            <person name="Endo H."/>
            <person name="Kuwata A."/>
            <person name="Ogata H."/>
        </authorList>
    </citation>
    <scope>NUCLEOTIDE SEQUENCE [LARGE SCALE GENOMIC DNA]</scope>
</reference>
<dbReference type="PANTHER" id="PTHR45641:SF19">
    <property type="entry name" value="NEPHROCYSTIN-3"/>
    <property type="match status" value="1"/>
</dbReference>
<dbReference type="InterPro" id="IPR011990">
    <property type="entry name" value="TPR-like_helical_dom_sf"/>
</dbReference>
<evidence type="ECO:0000313" key="4">
    <source>
        <dbReference type="EMBL" id="GMH59267.1"/>
    </source>
</evidence>
<dbReference type="Pfam" id="PF13424">
    <property type="entry name" value="TPR_12"/>
    <property type="match status" value="1"/>
</dbReference>
<dbReference type="PROSITE" id="PS50005">
    <property type="entry name" value="TPR"/>
    <property type="match status" value="1"/>
</dbReference>
<dbReference type="SUPFAM" id="SSF48452">
    <property type="entry name" value="TPR-like"/>
    <property type="match status" value="1"/>
</dbReference>
<gene>
    <name evidence="4" type="ORF">TL16_g02793</name>
</gene>
<keyword evidence="2 3" id="KW-0802">TPR repeat</keyword>
<keyword evidence="1" id="KW-0677">Repeat</keyword>
<evidence type="ECO:0000256" key="2">
    <source>
        <dbReference type="ARBA" id="ARBA00022803"/>
    </source>
</evidence>
<feature type="repeat" description="TPR" evidence="3">
    <location>
        <begin position="150"/>
        <end position="183"/>
    </location>
</feature>
<dbReference type="AlphaFoldDB" id="A0A9W7DY03"/>
<evidence type="ECO:0008006" key="6">
    <source>
        <dbReference type="Google" id="ProtNLM"/>
    </source>
</evidence>
<accession>A0A9W7DY03</accession>
<evidence type="ECO:0000256" key="3">
    <source>
        <dbReference type="PROSITE-ProRule" id="PRU00339"/>
    </source>
</evidence>
<comment type="caution">
    <text evidence="4">The sequence shown here is derived from an EMBL/GenBank/DDBJ whole genome shotgun (WGS) entry which is preliminary data.</text>
</comment>
<evidence type="ECO:0000256" key="1">
    <source>
        <dbReference type="ARBA" id="ARBA00022737"/>
    </source>
</evidence>
<dbReference type="EMBL" id="BLQM01000070">
    <property type="protein sequence ID" value="GMH59267.1"/>
    <property type="molecule type" value="Genomic_DNA"/>
</dbReference>
<proteinExistence type="predicted"/>
<protein>
    <recommendedName>
        <fullName evidence="6">Kinesin light chain</fullName>
    </recommendedName>
</protein>